<dbReference type="EMBL" id="WSFA01000021">
    <property type="protein sequence ID" value="NDL39269.1"/>
    <property type="molecule type" value="Genomic_DNA"/>
</dbReference>
<accession>A0A6L9JJJ3</accession>
<sequence>MTEKPIIFNGEMVRAILSGQKTQTRRPVKPQPNNLQEFRGWVRSGALSKDSVVFAEGESSPLKNILSILCNWKVGDRLWVRETWAHYQTINHRVCRDGRSFSEVSDGLAAYRADGHESIRDMKDHIRLMSESDFEGVEVRDDKWIPSIHMPRWVSRITLEITYIRIERLNEISEEDAKAEGVTAGICPGYENIMHRVAFRELWESIYGPGSFDDKWVWVIEFKRMEAL</sequence>
<name>A0A6L9JJJ3_PHOLM</name>
<dbReference type="AlphaFoldDB" id="A0A6L9JJJ3"/>
<gene>
    <name evidence="1" type="ORF">GPY51_10935</name>
</gene>
<protein>
    <recommendedName>
        <fullName evidence="3">Morphogenetic protein</fullName>
    </recommendedName>
</protein>
<dbReference type="RefSeq" id="WP_162107596.1">
    <property type="nucleotide sequence ID" value="NZ_CAWPHK010000023.1"/>
</dbReference>
<comment type="caution">
    <text evidence="1">The sequence shown here is derived from an EMBL/GenBank/DDBJ whole genome shotgun (WGS) entry which is preliminary data.</text>
</comment>
<proteinExistence type="predicted"/>
<organism evidence="1 2">
    <name type="scientific">Photorhabdus laumondii subsp. laumondii</name>
    <name type="common">Photorhabdus luminescens subsp. laumondii</name>
    <dbReference type="NCBI Taxonomy" id="141679"/>
    <lineage>
        <taxon>Bacteria</taxon>
        <taxon>Pseudomonadati</taxon>
        <taxon>Pseudomonadota</taxon>
        <taxon>Gammaproteobacteria</taxon>
        <taxon>Enterobacterales</taxon>
        <taxon>Morganellaceae</taxon>
        <taxon>Photorhabdus</taxon>
    </lineage>
</organism>
<reference evidence="1 2" key="1">
    <citation type="submission" date="2019-12" db="EMBL/GenBank/DDBJ databases">
        <title>Engineering Photorhabdus to improve their lethality against agricultural pests.</title>
        <authorList>
            <person name="Machado R.A.R."/>
        </authorList>
    </citation>
    <scope>NUCLEOTIDE SEQUENCE [LARGE SCALE GENOMIC DNA]</scope>
    <source>
        <strain evidence="1 2">EN01</strain>
    </source>
</reference>
<dbReference type="Proteomes" id="UP000479300">
    <property type="component" value="Unassembled WGS sequence"/>
</dbReference>
<evidence type="ECO:0000313" key="2">
    <source>
        <dbReference type="Proteomes" id="UP000479300"/>
    </source>
</evidence>
<evidence type="ECO:0000313" key="1">
    <source>
        <dbReference type="EMBL" id="NDL39269.1"/>
    </source>
</evidence>
<evidence type="ECO:0008006" key="3">
    <source>
        <dbReference type="Google" id="ProtNLM"/>
    </source>
</evidence>